<dbReference type="SUPFAM" id="SSF51735">
    <property type="entry name" value="NAD(P)-binding Rossmann-fold domains"/>
    <property type="match status" value="1"/>
</dbReference>
<name>A0ABN0R2A7_MYCUL</name>
<feature type="domain" description="Polyketide synthase extender module SpnB-like Rossmann fold" evidence="1">
    <location>
        <begin position="2"/>
        <end position="74"/>
    </location>
</feature>
<dbReference type="Pfam" id="PF22953">
    <property type="entry name" value="SpnB_Rossmann"/>
    <property type="match status" value="1"/>
</dbReference>
<dbReference type="Gene3D" id="3.40.50.11460">
    <property type="match status" value="1"/>
</dbReference>
<accession>A0ABN0R2A7</accession>
<sequence length="80" mass="8422">MAINAYERAPNPAQAAVWALLHSAQSEHPGRIRLVDTDHAASSTDTLLQLLGSCTGTGGEPQLALRAGVAHMPRLARPGR</sequence>
<comment type="caution">
    <text evidence="2">The sequence shown here is derived from an EMBL/GenBank/DDBJ whole genome shotgun (WGS) entry which is preliminary data.</text>
</comment>
<evidence type="ECO:0000259" key="1">
    <source>
        <dbReference type="Pfam" id="PF22953"/>
    </source>
</evidence>
<dbReference type="InterPro" id="IPR036291">
    <property type="entry name" value="NAD(P)-bd_dom_sf"/>
</dbReference>
<evidence type="ECO:0000313" key="2">
    <source>
        <dbReference type="EMBL" id="EUA91154.1"/>
    </source>
</evidence>
<dbReference type="EMBL" id="JAOL01000094">
    <property type="protein sequence ID" value="EUA91154.1"/>
    <property type="molecule type" value="Genomic_DNA"/>
</dbReference>
<protein>
    <submittedName>
        <fullName evidence="2">Type I polyketide synthase</fullName>
    </submittedName>
</protein>
<keyword evidence="3" id="KW-1185">Reference proteome</keyword>
<dbReference type="Proteomes" id="UP000020681">
    <property type="component" value="Unassembled WGS sequence"/>
</dbReference>
<gene>
    <name evidence="2" type="ORF">I551_2310</name>
</gene>
<reference evidence="2 3" key="1">
    <citation type="submission" date="2014-01" db="EMBL/GenBank/DDBJ databases">
        <authorList>
            <person name="Dobos K."/>
            <person name="Lenaerts A."/>
            <person name="Ordway D."/>
            <person name="DeGroote M.A."/>
            <person name="Parker T."/>
            <person name="Sizemore C."/>
            <person name="Tallon L.J."/>
            <person name="Sadzewicz L.K."/>
            <person name="Sengamalay N."/>
            <person name="Fraser C.M."/>
            <person name="Hine E."/>
            <person name="Shefchek K.A."/>
            <person name="Das S.P."/>
            <person name="Tettelin H."/>
        </authorList>
    </citation>
    <scope>NUCLEOTIDE SEQUENCE [LARGE SCALE GENOMIC DNA]</scope>
    <source>
        <strain evidence="2 3">Harvey</strain>
    </source>
</reference>
<proteinExistence type="predicted"/>
<dbReference type="InterPro" id="IPR055123">
    <property type="entry name" value="SpnB-like_Rossmann"/>
</dbReference>
<evidence type="ECO:0000313" key="3">
    <source>
        <dbReference type="Proteomes" id="UP000020681"/>
    </source>
</evidence>
<organism evidence="2 3">
    <name type="scientific">Mycobacterium ulcerans str. Harvey</name>
    <dbReference type="NCBI Taxonomy" id="1299332"/>
    <lineage>
        <taxon>Bacteria</taxon>
        <taxon>Bacillati</taxon>
        <taxon>Actinomycetota</taxon>
        <taxon>Actinomycetes</taxon>
        <taxon>Mycobacteriales</taxon>
        <taxon>Mycobacteriaceae</taxon>
        <taxon>Mycobacterium</taxon>
        <taxon>Mycobacterium ulcerans group</taxon>
    </lineage>
</organism>